<dbReference type="Gene3D" id="2.30.39.10">
    <property type="entry name" value="Alpha-1-antitrypsin, domain 1"/>
    <property type="match status" value="1"/>
</dbReference>
<dbReference type="PROSITE" id="PS00284">
    <property type="entry name" value="SERPIN"/>
    <property type="match status" value="1"/>
</dbReference>
<evidence type="ECO:0000259" key="2">
    <source>
        <dbReference type="SMART" id="SM00093"/>
    </source>
</evidence>
<dbReference type="Proteomes" id="UP000606600">
    <property type="component" value="Unassembled WGS sequence"/>
</dbReference>
<dbReference type="InterPro" id="IPR023796">
    <property type="entry name" value="Serpin_dom"/>
</dbReference>
<dbReference type="InterPro" id="IPR042178">
    <property type="entry name" value="Serpin_sf_1"/>
</dbReference>
<dbReference type="InterPro" id="IPR036186">
    <property type="entry name" value="Serpin_sf"/>
</dbReference>
<dbReference type="SUPFAM" id="SSF56574">
    <property type="entry name" value="Serpins"/>
    <property type="match status" value="1"/>
</dbReference>
<dbReference type="InterPro" id="IPR023795">
    <property type="entry name" value="Serpin_CS"/>
</dbReference>
<proteinExistence type="inferred from homology"/>
<gene>
    <name evidence="3" type="ORF">IDJ77_20535</name>
</gene>
<dbReference type="SMART" id="SM00093">
    <property type="entry name" value="SERPIN"/>
    <property type="match status" value="1"/>
</dbReference>
<protein>
    <submittedName>
        <fullName evidence="3">Serpin family protein</fullName>
    </submittedName>
</protein>
<name>A0ABR7WV93_9SPHI</name>
<dbReference type="RefSeq" id="WP_191190855.1">
    <property type="nucleotide sequence ID" value="NZ_JACWMY010000011.1"/>
</dbReference>
<dbReference type="EMBL" id="JACWMY010000011">
    <property type="protein sequence ID" value="MBD1366211.1"/>
    <property type="molecule type" value="Genomic_DNA"/>
</dbReference>
<evidence type="ECO:0000256" key="1">
    <source>
        <dbReference type="RuleBase" id="RU000411"/>
    </source>
</evidence>
<organism evidence="3 4">
    <name type="scientific">Mucilaginibacter pankratovii</name>
    <dbReference type="NCBI Taxonomy" id="2772110"/>
    <lineage>
        <taxon>Bacteria</taxon>
        <taxon>Pseudomonadati</taxon>
        <taxon>Bacteroidota</taxon>
        <taxon>Sphingobacteriia</taxon>
        <taxon>Sphingobacteriales</taxon>
        <taxon>Sphingobacteriaceae</taxon>
        <taxon>Mucilaginibacter</taxon>
    </lineage>
</organism>
<dbReference type="PROSITE" id="PS51257">
    <property type="entry name" value="PROKAR_LIPOPROTEIN"/>
    <property type="match status" value="1"/>
</dbReference>
<dbReference type="InterPro" id="IPR000215">
    <property type="entry name" value="Serpin_fam"/>
</dbReference>
<dbReference type="InterPro" id="IPR042185">
    <property type="entry name" value="Serpin_sf_2"/>
</dbReference>
<dbReference type="PANTHER" id="PTHR11461:SF211">
    <property type="entry name" value="GH10112P-RELATED"/>
    <property type="match status" value="1"/>
</dbReference>
<sequence length="416" mass="45100">MTRKIPLLLCLLIIGLVSCNKNDGIDPGEGKSLVLTPAEQQKAAADNAFTLKLFKNIAASEPDSKNLFMSPLSVSFAVGMTANGAKEATLAAINTTMNFNGFTQAAINSYYNKLMAELPGLEPNTQLKIANSIWYRQGLEVLPQFIETNTKAYQAKVEALDFANPSAKNTINNWVNEKTNGKIPSIVDAISAESQMFLINAIYFKSIWKNKFNTADTKKRTFTLANNSTVQADFMAGKIDYNNNLVTEDGKTTIIAEFPYAHDRFSMVAILPAEGVSVKQLVAGLDSAKWSTWMAGLGAQQSQIYLPKFKFAYEKSLKDPLINLGMGNAFSDAANFTGIRTAGGLSITDVKHKAFVDVNEQGTEAAAVTSVEIGLTSAGPISTLEFNRPFLFVIREMKTGLVLFAGVVNNPVLAGE</sequence>
<keyword evidence="4" id="KW-1185">Reference proteome</keyword>
<feature type="domain" description="Serpin" evidence="2">
    <location>
        <begin position="51"/>
        <end position="411"/>
    </location>
</feature>
<comment type="caution">
    <text evidence="3">The sequence shown here is derived from an EMBL/GenBank/DDBJ whole genome shotgun (WGS) entry which is preliminary data.</text>
</comment>
<accession>A0ABR7WV93</accession>
<evidence type="ECO:0000313" key="3">
    <source>
        <dbReference type="EMBL" id="MBD1366211.1"/>
    </source>
</evidence>
<dbReference type="CDD" id="cd19588">
    <property type="entry name" value="serpin_miropin-like"/>
    <property type="match status" value="1"/>
</dbReference>
<comment type="similarity">
    <text evidence="1">Belongs to the serpin family.</text>
</comment>
<dbReference type="PANTHER" id="PTHR11461">
    <property type="entry name" value="SERINE PROTEASE INHIBITOR, SERPIN"/>
    <property type="match status" value="1"/>
</dbReference>
<dbReference type="Gene3D" id="3.30.497.10">
    <property type="entry name" value="Antithrombin, subunit I, domain 2"/>
    <property type="match status" value="1"/>
</dbReference>
<dbReference type="Pfam" id="PF00079">
    <property type="entry name" value="Serpin"/>
    <property type="match status" value="1"/>
</dbReference>
<reference evidence="3 4" key="1">
    <citation type="submission" date="2020-09" db="EMBL/GenBank/DDBJ databases">
        <title>Novel species of Mucilaginibacter isolated from a glacier on the Tibetan Plateau.</title>
        <authorList>
            <person name="Liu Q."/>
            <person name="Xin Y.-H."/>
        </authorList>
    </citation>
    <scope>NUCLEOTIDE SEQUENCE [LARGE SCALE GENOMIC DNA]</scope>
    <source>
        <strain evidence="3 4">ZT4R22</strain>
    </source>
</reference>
<evidence type="ECO:0000313" key="4">
    <source>
        <dbReference type="Proteomes" id="UP000606600"/>
    </source>
</evidence>